<dbReference type="InterPro" id="IPR029016">
    <property type="entry name" value="GAF-like_dom_sf"/>
</dbReference>
<dbReference type="Gene3D" id="3.30.450.40">
    <property type="match status" value="1"/>
</dbReference>
<dbReference type="EMBL" id="JABANM010008268">
    <property type="protein sequence ID" value="KAF4742875.1"/>
    <property type="molecule type" value="Genomic_DNA"/>
</dbReference>
<reference evidence="1 2" key="1">
    <citation type="submission" date="2020-04" db="EMBL/GenBank/DDBJ databases">
        <title>Perkinsus olseni comparative genomics.</title>
        <authorList>
            <person name="Bogema D.R."/>
        </authorList>
    </citation>
    <scope>NUCLEOTIDE SEQUENCE [LARGE SCALE GENOMIC DNA]</scope>
    <source>
        <strain evidence="1">ATCC PRA-205</strain>
    </source>
</reference>
<dbReference type="Proteomes" id="UP000574390">
    <property type="component" value="Unassembled WGS sequence"/>
</dbReference>
<organism evidence="1 2">
    <name type="scientific">Perkinsus olseni</name>
    <name type="common">Perkinsus atlanticus</name>
    <dbReference type="NCBI Taxonomy" id="32597"/>
    <lineage>
        <taxon>Eukaryota</taxon>
        <taxon>Sar</taxon>
        <taxon>Alveolata</taxon>
        <taxon>Perkinsozoa</taxon>
        <taxon>Perkinsea</taxon>
        <taxon>Perkinsida</taxon>
        <taxon>Perkinsidae</taxon>
        <taxon>Perkinsus</taxon>
    </lineage>
</organism>
<protein>
    <submittedName>
        <fullName evidence="1">Uncharacterized protein</fullName>
    </submittedName>
</protein>
<dbReference type="AlphaFoldDB" id="A0A7J6TCN5"/>
<accession>A0A7J6TCN5</accession>
<evidence type="ECO:0000313" key="2">
    <source>
        <dbReference type="Proteomes" id="UP000574390"/>
    </source>
</evidence>
<name>A0A7J6TCN5_PEROL</name>
<sequence length="238" mass="26850">MRSRLTHLVWKIMNESPLEDGYGFVNTVAQLKGILSEGVGKKVNKLPEITPYHQRGTTMITPFKANGIPIPKGYMVLSPQQIDFLTMVTSTRGRCALPYLCDADSVATERGRQDCINALGTEFWAQQRYANAVSKAFGRLKDLFEVHAIDHLINTLISITCEALDCDRGSLWVVDSTQGIMWTYVQNAGETEFRRLEMELPKRGTDPYSENIGLVASAYLLKEAISIYNAYEDKRFNR</sequence>
<dbReference type="SUPFAM" id="SSF55781">
    <property type="entry name" value="GAF domain-like"/>
    <property type="match status" value="1"/>
</dbReference>
<gene>
    <name evidence="1" type="ORF">FOZ62_009182</name>
</gene>
<evidence type="ECO:0000313" key="1">
    <source>
        <dbReference type="EMBL" id="KAF4742875.1"/>
    </source>
</evidence>
<feature type="non-terminal residue" evidence="1">
    <location>
        <position position="1"/>
    </location>
</feature>
<proteinExistence type="predicted"/>
<comment type="caution">
    <text evidence="1">The sequence shown here is derived from an EMBL/GenBank/DDBJ whole genome shotgun (WGS) entry which is preliminary data.</text>
</comment>